<dbReference type="OrthoDB" id="8068875at2759"/>
<proteinExistence type="predicted"/>
<evidence type="ECO:0000313" key="3">
    <source>
        <dbReference type="Proteomes" id="UP000230750"/>
    </source>
</evidence>
<keyword evidence="1" id="KW-0472">Membrane</keyword>
<accession>A0A2G8LDK0</accession>
<comment type="caution">
    <text evidence="2">The sequence shown here is derived from an EMBL/GenBank/DDBJ whole genome shotgun (WGS) entry which is preliminary data.</text>
</comment>
<dbReference type="InterPro" id="IPR027417">
    <property type="entry name" value="P-loop_NTPase"/>
</dbReference>
<dbReference type="AlphaFoldDB" id="A0A2G8LDK0"/>
<evidence type="ECO:0000256" key="1">
    <source>
        <dbReference type="SAM" id="Phobius"/>
    </source>
</evidence>
<dbReference type="EMBL" id="MRZV01000117">
    <property type="protein sequence ID" value="PIK58285.1"/>
    <property type="molecule type" value="Genomic_DNA"/>
</dbReference>
<dbReference type="GO" id="GO:0019319">
    <property type="term" value="P:hexose biosynthetic process"/>
    <property type="evidence" value="ECO:0007669"/>
    <property type="project" value="TreeGrafter"/>
</dbReference>
<organism evidence="2 3">
    <name type="scientific">Stichopus japonicus</name>
    <name type="common">Sea cucumber</name>
    <dbReference type="NCBI Taxonomy" id="307972"/>
    <lineage>
        <taxon>Eukaryota</taxon>
        <taxon>Metazoa</taxon>
        <taxon>Echinodermata</taxon>
        <taxon>Eleutherozoa</taxon>
        <taxon>Echinozoa</taxon>
        <taxon>Holothuroidea</taxon>
        <taxon>Aspidochirotacea</taxon>
        <taxon>Aspidochirotida</taxon>
        <taxon>Stichopodidae</taxon>
        <taxon>Apostichopus</taxon>
    </lineage>
</organism>
<reference evidence="2 3" key="1">
    <citation type="journal article" date="2017" name="PLoS Biol.">
        <title>The sea cucumber genome provides insights into morphological evolution and visceral regeneration.</title>
        <authorList>
            <person name="Zhang X."/>
            <person name="Sun L."/>
            <person name="Yuan J."/>
            <person name="Sun Y."/>
            <person name="Gao Y."/>
            <person name="Zhang L."/>
            <person name="Li S."/>
            <person name="Dai H."/>
            <person name="Hamel J.F."/>
            <person name="Liu C."/>
            <person name="Yu Y."/>
            <person name="Liu S."/>
            <person name="Lin W."/>
            <person name="Guo K."/>
            <person name="Jin S."/>
            <person name="Xu P."/>
            <person name="Storey K.B."/>
            <person name="Huan P."/>
            <person name="Zhang T."/>
            <person name="Zhou Y."/>
            <person name="Zhang J."/>
            <person name="Lin C."/>
            <person name="Li X."/>
            <person name="Xing L."/>
            <person name="Huo D."/>
            <person name="Sun M."/>
            <person name="Wang L."/>
            <person name="Mercier A."/>
            <person name="Li F."/>
            <person name="Yang H."/>
            <person name="Xiang J."/>
        </authorList>
    </citation>
    <scope>NUCLEOTIDE SEQUENCE [LARGE SCALE GENOMIC DNA]</scope>
    <source>
        <strain evidence="2">Shaxun</strain>
        <tissue evidence="2">Muscle</tissue>
    </source>
</reference>
<dbReference type="InterPro" id="IPR052654">
    <property type="entry name" value="CS_Sulfotransferase"/>
</dbReference>
<dbReference type="PANTHER" id="PTHR15723">
    <property type="entry name" value="CARBOHYDRATE SULFOTRANSFERASE 15"/>
    <property type="match status" value="1"/>
</dbReference>
<keyword evidence="3" id="KW-1185">Reference proteome</keyword>
<dbReference type="PANTHER" id="PTHR15723:SF0">
    <property type="entry name" value="CARBOHYDRATE SULFOTRANSFERASE 15"/>
    <property type="match status" value="1"/>
</dbReference>
<keyword evidence="1" id="KW-0812">Transmembrane</keyword>
<sequence length="201" mass="23057">MKGQVSGVEGQIRGKASMITFGCLVLTVIWFVSYTLTWKVSKLHVAYPGSSLSNELLFRVPAIPLGRENNSCLVKDGESATKGPPKKQRIPKKRWERHFQQVLGRFPVNFSSEFRNPCWYEGTELQCVPYFYQLGSYKCGTTDLWDKLTQHPDVLPVAKEPHWWALRRLGYTDTPIHKDLGETRGKCSHNKTQQFLLRLSL</sequence>
<dbReference type="Proteomes" id="UP000230750">
    <property type="component" value="Unassembled WGS sequence"/>
</dbReference>
<name>A0A2G8LDK0_STIJA</name>
<feature type="transmembrane region" description="Helical" evidence="1">
    <location>
        <begin position="16"/>
        <end position="36"/>
    </location>
</feature>
<gene>
    <name evidence="2" type="ORF">BSL78_04791</name>
</gene>
<dbReference type="SUPFAM" id="SSF52540">
    <property type="entry name" value="P-loop containing nucleoside triphosphate hydrolases"/>
    <property type="match status" value="1"/>
</dbReference>
<evidence type="ECO:0000313" key="2">
    <source>
        <dbReference type="EMBL" id="PIK58285.1"/>
    </source>
</evidence>
<dbReference type="Gene3D" id="3.40.50.300">
    <property type="entry name" value="P-loop containing nucleotide triphosphate hydrolases"/>
    <property type="match status" value="1"/>
</dbReference>
<keyword evidence="1" id="KW-1133">Transmembrane helix</keyword>
<keyword evidence="2" id="KW-0808">Transferase</keyword>
<protein>
    <submittedName>
        <fullName evidence="2">Putative carbohydrate sulfotransferase 15-like</fullName>
    </submittedName>
</protein>
<dbReference type="STRING" id="307972.A0A2G8LDK0"/>
<dbReference type="GO" id="GO:0050659">
    <property type="term" value="F:N-acetylgalactosamine 4-sulfate 6-O-sulfotransferase activity"/>
    <property type="evidence" value="ECO:0007669"/>
    <property type="project" value="TreeGrafter"/>
</dbReference>